<feature type="region of interest" description="Disordered" evidence="2">
    <location>
        <begin position="383"/>
        <end position="417"/>
    </location>
</feature>
<dbReference type="HOGENOM" id="CLU_591934_0_0_1"/>
<dbReference type="Proteomes" id="UP000006753">
    <property type="component" value="Unassembled WGS sequence"/>
</dbReference>
<reference evidence="3 4" key="1">
    <citation type="journal article" date="2012" name="BMC Genomics">
        <title>Sequencing the genome of Marssonina brunnea reveals fungus-poplar co-evolution.</title>
        <authorList>
            <person name="Zhu S."/>
            <person name="Cao Y.-Z."/>
            <person name="Jiang C."/>
            <person name="Tan B.-Y."/>
            <person name="Wang Z."/>
            <person name="Feng S."/>
            <person name="Zhang L."/>
            <person name="Su X.-H."/>
            <person name="Brejova B."/>
            <person name="Vinar T."/>
            <person name="Xu M."/>
            <person name="Wang M.-X."/>
            <person name="Zhang S.-G."/>
            <person name="Huang M.-R."/>
            <person name="Wu R."/>
            <person name="Zhou Y."/>
        </authorList>
    </citation>
    <scope>NUCLEOTIDE SEQUENCE [LARGE SCALE GENOMIC DNA]</scope>
    <source>
        <strain evidence="3 4">MB_m1</strain>
    </source>
</reference>
<protein>
    <submittedName>
        <fullName evidence="3">Uncharacterized protein</fullName>
    </submittedName>
</protein>
<evidence type="ECO:0000313" key="4">
    <source>
        <dbReference type="Proteomes" id="UP000006753"/>
    </source>
</evidence>
<feature type="coiled-coil region" evidence="1">
    <location>
        <begin position="172"/>
        <end position="199"/>
    </location>
</feature>
<proteinExistence type="predicted"/>
<dbReference type="InParanoid" id="K1X6F0"/>
<evidence type="ECO:0000256" key="2">
    <source>
        <dbReference type="SAM" id="MobiDB-lite"/>
    </source>
</evidence>
<dbReference type="KEGG" id="mbe:MBM_01364"/>
<dbReference type="OrthoDB" id="3562224at2759"/>
<keyword evidence="1" id="KW-0175">Coiled coil</keyword>
<evidence type="ECO:0000256" key="1">
    <source>
        <dbReference type="SAM" id="Coils"/>
    </source>
</evidence>
<gene>
    <name evidence="3" type="ORF">MBM_01364</name>
</gene>
<dbReference type="EMBL" id="JH921429">
    <property type="protein sequence ID" value="EKD20682.1"/>
    <property type="molecule type" value="Genomic_DNA"/>
</dbReference>
<name>K1X6F0_MARBU</name>
<accession>K1X6F0</accession>
<sequence>MNLNPLRRMETLLDELTVIADAFPALNELKTKVQCDKEAMSQLCARMGRAELSKDSDEEIDHVSEEQRKLDARAYEDLDTTVSSLEARATQITFEMLLAHARILAENDQLRSELRTEKIKVEEKGEQVDISIPMHKALGNDLAAARDLQSLEPMGSSSHGAVIHPGRFQLILDETTSKLAKAERDNESLKTNLTAKYKALIDIQFELGRLQTKYEIDMANHMKGAQSVADTRVVDMQRELHNTTNDYVRFKKSNILLKQDIKGLEQKVKNKDIKLARYISAINAQQEAQAELSRRQLSHEAAQVEMSALKSRIVELENQVLTQKKYAHQYRSTMKYWRRRADGWEQELTQKKKQLRTVFSEKKSLDQKYENVRTRLQGFLSSLDASEKESEERIDKEDGNALTRNNTPNDNMAIGNGSDLRRICAAPAHRISTPQPNVPRPGYTLVRQHERVLPGRSSIRST</sequence>
<dbReference type="AlphaFoldDB" id="K1X6F0"/>
<keyword evidence="4" id="KW-1185">Reference proteome</keyword>
<organism evidence="3 4">
    <name type="scientific">Marssonina brunnea f. sp. multigermtubi (strain MB_m1)</name>
    <name type="common">Marssonina leaf spot fungus</name>
    <dbReference type="NCBI Taxonomy" id="1072389"/>
    <lineage>
        <taxon>Eukaryota</taxon>
        <taxon>Fungi</taxon>
        <taxon>Dikarya</taxon>
        <taxon>Ascomycota</taxon>
        <taxon>Pezizomycotina</taxon>
        <taxon>Leotiomycetes</taxon>
        <taxon>Helotiales</taxon>
        <taxon>Drepanopezizaceae</taxon>
        <taxon>Drepanopeziza</taxon>
    </lineage>
</organism>
<feature type="compositionally biased region" description="Basic and acidic residues" evidence="2">
    <location>
        <begin position="385"/>
        <end position="399"/>
    </location>
</feature>
<evidence type="ECO:0000313" key="3">
    <source>
        <dbReference type="EMBL" id="EKD20682.1"/>
    </source>
</evidence>